<name>A0A257SMV3_9PROT</name>
<dbReference type="AlphaFoldDB" id="A0A257SMV3"/>
<dbReference type="Pfam" id="PF01168">
    <property type="entry name" value="Ala_racemase_N"/>
    <property type="match status" value="1"/>
</dbReference>
<organism evidence="5 6">
    <name type="scientific">Acidithiobacillus ferrivorans</name>
    <dbReference type="NCBI Taxonomy" id="160808"/>
    <lineage>
        <taxon>Bacteria</taxon>
        <taxon>Pseudomonadati</taxon>
        <taxon>Pseudomonadota</taxon>
        <taxon>Acidithiobacillia</taxon>
        <taxon>Acidithiobacillales</taxon>
        <taxon>Acidithiobacillaceae</taxon>
        <taxon>Acidithiobacillus</taxon>
    </lineage>
</organism>
<evidence type="ECO:0000313" key="6">
    <source>
        <dbReference type="Proteomes" id="UP000216779"/>
    </source>
</evidence>
<dbReference type="Proteomes" id="UP000216779">
    <property type="component" value="Unassembled WGS sequence"/>
</dbReference>
<sequence length="51" mass="5370">MTRPVVAHISAAALRHNMAVVRQHAPRAQIMAAVKANAYGHDVALCAPVLA</sequence>
<dbReference type="GO" id="GO:0008784">
    <property type="term" value="F:alanine racemase activity"/>
    <property type="evidence" value="ECO:0007669"/>
    <property type="project" value="TreeGrafter"/>
</dbReference>
<reference evidence="5 6" key="1">
    <citation type="submission" date="2017-03" db="EMBL/GenBank/DDBJ databases">
        <title>Lifting the veil on microbial sulfur biogeochemistry in mining wastewaters.</title>
        <authorList>
            <person name="Kantor R.S."/>
            <person name="Colenbrander Nelson T."/>
            <person name="Marshall S."/>
            <person name="Bennett D."/>
            <person name="Apte S."/>
            <person name="Camacho D."/>
            <person name="Thomas B.C."/>
            <person name="Warren L.A."/>
            <person name="Banfield J.F."/>
        </authorList>
    </citation>
    <scope>NUCLEOTIDE SEQUENCE [LARGE SCALE GENOMIC DNA]</scope>
    <source>
        <strain evidence="5">21-59-9</strain>
    </source>
</reference>
<evidence type="ECO:0000259" key="4">
    <source>
        <dbReference type="Pfam" id="PF01168"/>
    </source>
</evidence>
<dbReference type="Gene3D" id="3.20.20.10">
    <property type="entry name" value="Alanine racemase"/>
    <property type="match status" value="1"/>
</dbReference>
<gene>
    <name evidence="5" type="ORF">B7Z70_11805</name>
</gene>
<dbReference type="GO" id="GO:0030170">
    <property type="term" value="F:pyridoxal phosphate binding"/>
    <property type="evidence" value="ECO:0007669"/>
    <property type="project" value="TreeGrafter"/>
</dbReference>
<dbReference type="GO" id="GO:0030632">
    <property type="term" value="P:D-alanine biosynthetic process"/>
    <property type="evidence" value="ECO:0007669"/>
    <property type="project" value="TreeGrafter"/>
</dbReference>
<feature type="domain" description="Alanine racemase N-terminal" evidence="4">
    <location>
        <begin position="9"/>
        <end position="51"/>
    </location>
</feature>
<protein>
    <recommendedName>
        <fullName evidence="4">Alanine racemase N-terminal domain-containing protein</fullName>
    </recommendedName>
</protein>
<dbReference type="PROSITE" id="PS00395">
    <property type="entry name" value="ALANINE_RACEMASE"/>
    <property type="match status" value="1"/>
</dbReference>
<keyword evidence="2" id="KW-0663">Pyridoxal phosphate</keyword>
<evidence type="ECO:0000256" key="3">
    <source>
        <dbReference type="ARBA" id="ARBA00023235"/>
    </source>
</evidence>
<dbReference type="PANTHER" id="PTHR30511">
    <property type="entry name" value="ALANINE RACEMASE"/>
    <property type="match status" value="1"/>
</dbReference>
<evidence type="ECO:0000313" key="5">
    <source>
        <dbReference type="EMBL" id="OYV74522.1"/>
    </source>
</evidence>
<dbReference type="InterPro" id="IPR000821">
    <property type="entry name" value="Ala_racemase"/>
</dbReference>
<dbReference type="PANTHER" id="PTHR30511:SF0">
    <property type="entry name" value="ALANINE RACEMASE, CATABOLIC-RELATED"/>
    <property type="match status" value="1"/>
</dbReference>
<dbReference type="InterPro" id="IPR020622">
    <property type="entry name" value="Ala_racemase_pyridoxalP-BS"/>
</dbReference>
<accession>A0A257SMV3</accession>
<dbReference type="EMBL" id="NCBC01000551">
    <property type="protein sequence ID" value="OYV74522.1"/>
    <property type="molecule type" value="Genomic_DNA"/>
</dbReference>
<comment type="caution">
    <text evidence="5">The sequence shown here is derived from an EMBL/GenBank/DDBJ whole genome shotgun (WGS) entry which is preliminary data.</text>
</comment>
<feature type="non-terminal residue" evidence="5">
    <location>
        <position position="51"/>
    </location>
</feature>
<dbReference type="SUPFAM" id="SSF51419">
    <property type="entry name" value="PLP-binding barrel"/>
    <property type="match status" value="1"/>
</dbReference>
<keyword evidence="3" id="KW-0413">Isomerase</keyword>
<dbReference type="InterPro" id="IPR029066">
    <property type="entry name" value="PLP-binding_barrel"/>
</dbReference>
<comment type="cofactor">
    <cofactor evidence="1">
        <name>pyridoxal 5'-phosphate</name>
        <dbReference type="ChEBI" id="CHEBI:597326"/>
    </cofactor>
</comment>
<proteinExistence type="predicted"/>
<evidence type="ECO:0000256" key="2">
    <source>
        <dbReference type="ARBA" id="ARBA00022898"/>
    </source>
</evidence>
<dbReference type="GO" id="GO:0005829">
    <property type="term" value="C:cytosol"/>
    <property type="evidence" value="ECO:0007669"/>
    <property type="project" value="TreeGrafter"/>
</dbReference>
<dbReference type="InterPro" id="IPR001608">
    <property type="entry name" value="Ala_racemase_N"/>
</dbReference>
<evidence type="ECO:0000256" key="1">
    <source>
        <dbReference type="ARBA" id="ARBA00001933"/>
    </source>
</evidence>